<sequence>MQIVSVINYKGGVGKTTMTANLAAELVWRGKSVLLIDLDPQASLTFSFIKPE</sequence>
<proteinExistence type="predicted"/>
<dbReference type="AlphaFoldDB" id="A0A450UL74"/>
<dbReference type="SUPFAM" id="SSF52540">
    <property type="entry name" value="P-loop containing nucleoside triphosphate hydrolases"/>
    <property type="match status" value="1"/>
</dbReference>
<reference evidence="2" key="1">
    <citation type="submission" date="2019-02" db="EMBL/GenBank/DDBJ databases">
        <authorList>
            <person name="Gruber-Vodicka R. H."/>
            <person name="Seah K. B. B."/>
        </authorList>
    </citation>
    <scope>NUCLEOTIDE SEQUENCE</scope>
    <source>
        <strain evidence="2">BECK_M6</strain>
    </source>
</reference>
<gene>
    <name evidence="2" type="ORF">BECKLFY1418A_GA0070994_103028</name>
</gene>
<accession>A0A450UL74</accession>
<evidence type="ECO:0000313" key="2">
    <source>
        <dbReference type="EMBL" id="VFJ93289.1"/>
    </source>
</evidence>
<protein>
    <submittedName>
        <fullName evidence="2">CobQ/CobB/MinD/ParA nucleotide binding domain-containing protein</fullName>
    </submittedName>
</protein>
<evidence type="ECO:0000259" key="1">
    <source>
        <dbReference type="Pfam" id="PF13614"/>
    </source>
</evidence>
<dbReference type="InterPro" id="IPR027417">
    <property type="entry name" value="P-loop_NTPase"/>
</dbReference>
<dbReference type="Gene3D" id="3.40.50.300">
    <property type="entry name" value="P-loop containing nucleotide triphosphate hydrolases"/>
    <property type="match status" value="1"/>
</dbReference>
<dbReference type="InterPro" id="IPR025669">
    <property type="entry name" value="AAA_dom"/>
</dbReference>
<dbReference type="PANTHER" id="PTHR13696:SF99">
    <property type="entry name" value="COBYRINIC ACID AC-DIAMIDE SYNTHASE"/>
    <property type="match status" value="1"/>
</dbReference>
<dbReference type="PANTHER" id="PTHR13696">
    <property type="entry name" value="P-LOOP CONTAINING NUCLEOSIDE TRIPHOSPHATE HYDROLASE"/>
    <property type="match status" value="1"/>
</dbReference>
<dbReference type="EMBL" id="CAADFH010000030">
    <property type="protein sequence ID" value="VFJ93289.1"/>
    <property type="molecule type" value="Genomic_DNA"/>
</dbReference>
<feature type="domain" description="AAA" evidence="1">
    <location>
        <begin position="1"/>
        <end position="47"/>
    </location>
</feature>
<organism evidence="2">
    <name type="scientific">Candidatus Kentrum sp. LFY</name>
    <dbReference type="NCBI Taxonomy" id="2126342"/>
    <lineage>
        <taxon>Bacteria</taxon>
        <taxon>Pseudomonadati</taxon>
        <taxon>Pseudomonadota</taxon>
        <taxon>Gammaproteobacteria</taxon>
        <taxon>Candidatus Kentrum</taxon>
    </lineage>
</organism>
<dbReference type="Pfam" id="PF13614">
    <property type="entry name" value="AAA_31"/>
    <property type="match status" value="1"/>
</dbReference>
<dbReference type="InterPro" id="IPR050678">
    <property type="entry name" value="DNA_Partitioning_ATPase"/>
</dbReference>
<name>A0A450UL74_9GAMM</name>
<dbReference type="CDD" id="cd02042">
    <property type="entry name" value="ParAB_family"/>
    <property type="match status" value="1"/>
</dbReference>